<dbReference type="AlphaFoldDB" id="A0A915J438"/>
<name>A0A915J438_ROMCU</name>
<feature type="domain" description="3-hydroxyacyl-CoA dehydrogenase NAD binding" evidence="5">
    <location>
        <begin position="338"/>
        <end position="515"/>
    </location>
</feature>
<dbReference type="GO" id="GO:0070403">
    <property type="term" value="F:NAD+ binding"/>
    <property type="evidence" value="ECO:0007669"/>
    <property type="project" value="InterPro"/>
</dbReference>
<dbReference type="PROSITE" id="PS51257">
    <property type="entry name" value="PROKAR_LIPOPROTEIN"/>
    <property type="match status" value="1"/>
</dbReference>
<dbReference type="PANTHER" id="PTHR48075:SF1">
    <property type="entry name" value="LAMBDA-CRYSTALLIN HOMOLOG"/>
    <property type="match status" value="1"/>
</dbReference>
<dbReference type="SUPFAM" id="SSF48179">
    <property type="entry name" value="6-phosphogluconate dehydrogenase C-terminal domain-like"/>
    <property type="match status" value="2"/>
</dbReference>
<comment type="similarity">
    <text evidence="1">Belongs to the 3-hydroxyacyl-CoA dehydrogenase family.</text>
</comment>
<dbReference type="WBParaSite" id="nRc.2.0.1.t21191-RA">
    <property type="protein sequence ID" value="nRc.2.0.1.t21191-RA"/>
    <property type="gene ID" value="nRc.2.0.1.g21191"/>
</dbReference>
<dbReference type="SUPFAM" id="SSF51735">
    <property type="entry name" value="NAD(P)-binding Rossmann-fold domains"/>
    <property type="match status" value="3"/>
</dbReference>
<dbReference type="Pfam" id="PF02737">
    <property type="entry name" value="3HCDH_N"/>
    <property type="match status" value="3"/>
</dbReference>
<feature type="domain" description="3-hydroxyacyl-CoA dehydrogenase C-terminal" evidence="4">
    <location>
        <begin position="518"/>
        <end position="580"/>
    </location>
</feature>
<dbReference type="InterPro" id="IPR006180">
    <property type="entry name" value="3-OHacyl-CoA_DH_CS"/>
</dbReference>
<dbReference type="GO" id="GO:0006631">
    <property type="term" value="P:fatty acid metabolic process"/>
    <property type="evidence" value="ECO:0007669"/>
    <property type="project" value="InterPro"/>
</dbReference>
<dbReference type="Gene3D" id="1.10.1040.10">
    <property type="entry name" value="N-(1-d-carboxylethyl)-l-norvaline Dehydrogenase, domain 2"/>
    <property type="match status" value="3"/>
</dbReference>
<dbReference type="Proteomes" id="UP000887565">
    <property type="component" value="Unplaced"/>
</dbReference>
<evidence type="ECO:0000256" key="1">
    <source>
        <dbReference type="ARBA" id="ARBA00009463"/>
    </source>
</evidence>
<dbReference type="InterPro" id="IPR013328">
    <property type="entry name" value="6PGD_dom2"/>
</dbReference>
<protein>
    <submittedName>
        <fullName evidence="7">3-hydroxyacyl-CoA dehydrogenase</fullName>
    </submittedName>
</protein>
<feature type="domain" description="3-hydroxyacyl-CoA dehydrogenase NAD binding" evidence="5">
    <location>
        <begin position="677"/>
        <end position="860"/>
    </location>
</feature>
<feature type="domain" description="3-hydroxyacyl-CoA dehydrogenase C-terminal" evidence="4">
    <location>
        <begin position="863"/>
        <end position="915"/>
    </location>
</feature>
<evidence type="ECO:0000313" key="7">
    <source>
        <dbReference type="WBParaSite" id="nRc.2.0.1.t21191-RA"/>
    </source>
</evidence>
<keyword evidence="2" id="KW-0560">Oxidoreductase</keyword>
<dbReference type="InterPro" id="IPR006176">
    <property type="entry name" value="3-OHacyl-CoA_DH_NAD-bd"/>
</dbReference>
<dbReference type="InterPro" id="IPR008927">
    <property type="entry name" value="6-PGluconate_DH-like_C_sf"/>
</dbReference>
<evidence type="ECO:0000259" key="4">
    <source>
        <dbReference type="Pfam" id="PF00725"/>
    </source>
</evidence>
<dbReference type="Gene3D" id="3.40.50.720">
    <property type="entry name" value="NAD(P)-binding Rossmann-like Domain"/>
    <property type="match status" value="3"/>
</dbReference>
<proteinExistence type="inferred from homology"/>
<feature type="transmembrane region" description="Helical" evidence="3">
    <location>
        <begin position="7"/>
        <end position="28"/>
    </location>
</feature>
<reference evidence="7" key="1">
    <citation type="submission" date="2022-11" db="UniProtKB">
        <authorList>
            <consortium name="WormBaseParasite"/>
        </authorList>
    </citation>
    <scope>IDENTIFICATION</scope>
</reference>
<dbReference type="PROSITE" id="PS00067">
    <property type="entry name" value="3HCDH"/>
    <property type="match status" value="2"/>
</dbReference>
<keyword evidence="3" id="KW-0812">Transmembrane</keyword>
<evidence type="ECO:0000256" key="3">
    <source>
        <dbReference type="SAM" id="Phobius"/>
    </source>
</evidence>
<evidence type="ECO:0000259" key="5">
    <source>
        <dbReference type="Pfam" id="PF02737"/>
    </source>
</evidence>
<evidence type="ECO:0000256" key="2">
    <source>
        <dbReference type="ARBA" id="ARBA00023002"/>
    </source>
</evidence>
<keyword evidence="3" id="KW-0472">Membrane</keyword>
<evidence type="ECO:0000313" key="6">
    <source>
        <dbReference type="Proteomes" id="UP000887565"/>
    </source>
</evidence>
<feature type="domain" description="3-hydroxyacyl-CoA dehydrogenase NAD binding" evidence="5">
    <location>
        <begin position="81"/>
        <end position="203"/>
    </location>
</feature>
<keyword evidence="6" id="KW-1185">Reference proteome</keyword>
<organism evidence="6 7">
    <name type="scientific">Romanomermis culicivorax</name>
    <name type="common">Nematode worm</name>
    <dbReference type="NCBI Taxonomy" id="13658"/>
    <lineage>
        <taxon>Eukaryota</taxon>
        <taxon>Metazoa</taxon>
        <taxon>Ecdysozoa</taxon>
        <taxon>Nematoda</taxon>
        <taxon>Enoplea</taxon>
        <taxon>Dorylaimia</taxon>
        <taxon>Mermithida</taxon>
        <taxon>Mermithoidea</taxon>
        <taxon>Mermithidae</taxon>
        <taxon>Romanomermis</taxon>
    </lineage>
</organism>
<dbReference type="InterPro" id="IPR006108">
    <property type="entry name" value="3HC_DH_C"/>
</dbReference>
<dbReference type="PANTHER" id="PTHR48075">
    <property type="entry name" value="3-HYDROXYACYL-COA DEHYDROGENASE FAMILY PROTEIN"/>
    <property type="match status" value="1"/>
</dbReference>
<dbReference type="Pfam" id="PF00725">
    <property type="entry name" value="3HCDH"/>
    <property type="match status" value="2"/>
</dbReference>
<keyword evidence="3" id="KW-1133">Transmembrane helix</keyword>
<dbReference type="InterPro" id="IPR036291">
    <property type="entry name" value="NAD(P)-bd_dom_sf"/>
</dbReference>
<dbReference type="GO" id="GO:0050104">
    <property type="term" value="F:L-gulonate 3-dehydrogenase activity"/>
    <property type="evidence" value="ECO:0007669"/>
    <property type="project" value="TreeGrafter"/>
</dbReference>
<sequence length="987" mass="110300">MSTKCHVMNALVAIYALTSSCFVVANLLNTSLAGLELFVVRAWVELTTPKLTSAEENGAEDAYGHIDIFPAQKGVTCYDTNRLTETTELYDCISDATIILENLPENLPLKQKVFEAIDNYFSSFHNVPSVIVGSSSSTFSASDVSRNLKILKSRFMIIHPVNPSTYCKLVELVPSKFTDMDAMDEAYRVMKNLGQIPVKMKKDVPGFALNRLQVALIMECWKLVNQGVISVADLHVAVTEGLAPLHIFFSSFEIGQMDGDGIENFMLKSGNHITEVLETSTKQLNLDGERCLFNVKEEVETICIVLKTRLFACFCQVNIRVAFNQKLEVTANNLPNYGIIGRQWAVLFLKSGYQVWLYGRNEERLEEARLEIAALIEKGKTSTEKSLIDLLTTTTSLKDCIQNAAVIIENLLENLPLKLEVLKQIEKILSTSGYWQIQKESIIIGSSTSTFPAKELCKGLVKLKDRFMIIHPINPPTHCKLVELVQSSFTAKNAIEGAYDLMKSIGQKPIIMKKDVPGFALNRLQLALVVESWRLVTEGVVSVEDLSTVMTEGLAPRYIFYGPFEVGHMNANGIEDYMNRYSHGISDTLETFGPTPNFENKQDLDMIKLQLEIKVPTDKVTDIRIERDSKLDALAKFKKQFTCQISSYFSHTISLSCGQVLHVLVLHGGALCSNFSSGVIGRQWAVLFLGAGFDVRMHDVSSEQLDIAVVEISKLLKQLEDDGLARSSLSVGDQLKRLHVTNSLIDCLNGAVYVQESVPEQLDQKIKLWEQIDQLLTTCNLADIKSVILASSSSTLQPCKIVDGLPNMKNRFLVAHPINPPMYCRLVELVPSSYADQDLMESAFLIMKKLGQAPIRVNKDVKGFVLNRLQYTLLAQCWHLIADDAISMEDLNTVITEGLAPRYAFYGPLEVVHMNADGIEDFVHKYGKAVTELSKTFGPVPDFKDKNMLKKLKDELEAKVPLDKLRGLRANRDRKLAAFEKFKMQGL</sequence>
<accession>A0A915J438</accession>